<dbReference type="AlphaFoldDB" id="A0A5C0B0H9"/>
<feature type="transmembrane region" description="Helical" evidence="9">
    <location>
        <begin position="175"/>
        <end position="195"/>
    </location>
</feature>
<evidence type="ECO:0000259" key="11">
    <source>
        <dbReference type="PROSITE" id="PS50263"/>
    </source>
</evidence>
<evidence type="ECO:0000256" key="10">
    <source>
        <dbReference type="SAM" id="SignalP"/>
    </source>
</evidence>
<comment type="subcellular location">
    <subcellularLocation>
        <location evidence="1 9">Cell membrane</location>
        <topology evidence="1 9">Multi-pass membrane protein</topology>
    </subcellularLocation>
</comment>
<sequence>MTARLRAYRPALLAVLAGVAHALSFAPGPVPGLLLPVLQLLAFAGFAVLVWRATSVRRAALVGGLFGMGNFLAGISWLYISLHDFGMMAAPLAAGGVFLLSVYLSLYPALAAALARWLSGASDTARPLLAALALGLAWAAGEWLRATVFTGFPWLNIAYAHVDGPLHGWAPVAGAYGVAFAAAWAGALLGAAWVWRASVLKAGLTLLAVLALGWGLSLPAWVTPIGEPLPVRLVQGNAPLSEKFDPSKTWDLMDRHLGLTLSPPADKVPAPALVVLPETTISVFQNQLSVAAWREWTDAAAVAKATLALGVAIHDPGGPGQRDRYYNSVVGVRPDTPPETLMSGRPAQRYDKRHLVPFGEFIPFGFRWFVDAMVMPLGDFDRGGIRQAPFAVRDQHVAMNICYEDVFGEELLPALHPGADGSPGATMFANVSNLAWFGDSFALAQHLQMSRMRVRETGRPMLRSTNTGMTAAIGHDGQVIDALKPFTIGRLDILVQGTTGLTPYARTGNLPILLLIFAGLAGLATLRLRARRADHTRHAAGG</sequence>
<feature type="chain" id="PRO_5022953375" description="Apolipoprotein N-acyltransferase" evidence="10">
    <location>
        <begin position="23"/>
        <end position="542"/>
    </location>
</feature>
<dbReference type="Gene3D" id="3.60.110.10">
    <property type="entry name" value="Carbon-nitrogen hydrolase"/>
    <property type="match status" value="1"/>
</dbReference>
<dbReference type="RefSeq" id="WP_148817382.1">
    <property type="nucleotide sequence ID" value="NZ_CP043046.1"/>
</dbReference>
<feature type="domain" description="CN hydrolase" evidence="11">
    <location>
        <begin position="234"/>
        <end position="503"/>
    </location>
</feature>
<evidence type="ECO:0000256" key="9">
    <source>
        <dbReference type="HAMAP-Rule" id="MF_01148"/>
    </source>
</evidence>
<comment type="catalytic activity">
    <reaction evidence="9">
        <text>N-terminal S-1,2-diacyl-sn-glyceryl-L-cysteinyl-[lipoprotein] + a glycerophospholipid = N-acyl-S-1,2-diacyl-sn-glyceryl-L-cysteinyl-[lipoprotein] + a 2-acyl-sn-glycero-3-phospholipid + H(+)</text>
        <dbReference type="Rhea" id="RHEA:48228"/>
        <dbReference type="Rhea" id="RHEA-COMP:14681"/>
        <dbReference type="Rhea" id="RHEA-COMP:14684"/>
        <dbReference type="ChEBI" id="CHEBI:15378"/>
        <dbReference type="ChEBI" id="CHEBI:136912"/>
        <dbReference type="ChEBI" id="CHEBI:140656"/>
        <dbReference type="ChEBI" id="CHEBI:140657"/>
        <dbReference type="ChEBI" id="CHEBI:140660"/>
        <dbReference type="EC" id="2.3.1.269"/>
    </reaction>
</comment>
<organism evidence="12 13">
    <name type="scientific">Pigmentiphaga aceris</name>
    <dbReference type="NCBI Taxonomy" id="1940612"/>
    <lineage>
        <taxon>Bacteria</taxon>
        <taxon>Pseudomonadati</taxon>
        <taxon>Pseudomonadota</taxon>
        <taxon>Betaproteobacteria</taxon>
        <taxon>Burkholderiales</taxon>
        <taxon>Alcaligenaceae</taxon>
        <taxon>Pigmentiphaga</taxon>
    </lineage>
</organism>
<dbReference type="Proteomes" id="UP000325161">
    <property type="component" value="Chromosome"/>
</dbReference>
<dbReference type="UniPathway" id="UPA00666"/>
<keyword evidence="10" id="KW-0732">Signal</keyword>
<feature type="signal peptide" evidence="10">
    <location>
        <begin position="1"/>
        <end position="22"/>
    </location>
</feature>
<protein>
    <recommendedName>
        <fullName evidence="9">Apolipoprotein N-acyltransferase</fullName>
        <shortName evidence="9">ALP N-acyltransferase</shortName>
        <ecNumber evidence="9">2.3.1.269</ecNumber>
    </recommendedName>
</protein>
<dbReference type="GO" id="GO:0005886">
    <property type="term" value="C:plasma membrane"/>
    <property type="evidence" value="ECO:0007669"/>
    <property type="project" value="UniProtKB-SubCell"/>
</dbReference>
<dbReference type="CDD" id="cd07571">
    <property type="entry name" value="ALP_N-acyl_transferase"/>
    <property type="match status" value="1"/>
</dbReference>
<feature type="transmembrane region" description="Helical" evidence="9">
    <location>
        <begin position="202"/>
        <end position="222"/>
    </location>
</feature>
<comment type="pathway">
    <text evidence="9">Protein modification; lipoprotein biosynthesis (N-acyl transfer).</text>
</comment>
<keyword evidence="13" id="KW-1185">Reference proteome</keyword>
<keyword evidence="6 9" id="KW-1133">Transmembrane helix</keyword>
<evidence type="ECO:0000256" key="4">
    <source>
        <dbReference type="ARBA" id="ARBA00022679"/>
    </source>
</evidence>
<feature type="transmembrane region" description="Helical" evidence="9">
    <location>
        <begin position="32"/>
        <end position="52"/>
    </location>
</feature>
<comment type="similarity">
    <text evidence="2 9">Belongs to the CN hydrolase family. Apolipoprotein N-acyltransferase subfamily.</text>
</comment>
<proteinExistence type="inferred from homology"/>
<dbReference type="Pfam" id="PF00795">
    <property type="entry name" value="CN_hydrolase"/>
    <property type="match status" value="1"/>
</dbReference>
<feature type="transmembrane region" description="Helical" evidence="9">
    <location>
        <begin position="127"/>
        <end position="155"/>
    </location>
</feature>
<dbReference type="EMBL" id="CP043046">
    <property type="protein sequence ID" value="QEI08118.1"/>
    <property type="molecule type" value="Genomic_DNA"/>
</dbReference>
<dbReference type="EC" id="2.3.1.269" evidence="9"/>
<evidence type="ECO:0000256" key="2">
    <source>
        <dbReference type="ARBA" id="ARBA00010065"/>
    </source>
</evidence>
<gene>
    <name evidence="9 12" type="primary">lnt</name>
    <name evidence="12" type="ORF">FXN63_21440</name>
</gene>
<dbReference type="OrthoDB" id="9804277at2"/>
<keyword evidence="7 9" id="KW-0472">Membrane</keyword>
<reference evidence="12 13" key="1">
    <citation type="submission" date="2019-08" db="EMBL/GenBank/DDBJ databases">
        <title>Amphibian skin-associated Pigmentiphaga: genome sequence and occurrence across geography and hosts.</title>
        <authorList>
            <person name="Bletz M.C."/>
            <person name="Bunk B."/>
            <person name="Sproeer C."/>
            <person name="Biwer P."/>
            <person name="Reiter S."/>
            <person name="Rabemananjara F.C.E."/>
            <person name="Schulz S."/>
            <person name="Overmann J."/>
            <person name="Vences M."/>
        </authorList>
    </citation>
    <scope>NUCLEOTIDE SEQUENCE [LARGE SCALE GENOMIC DNA]</scope>
    <source>
        <strain evidence="12 13">Mada1488</strain>
    </source>
</reference>
<feature type="transmembrane region" description="Helical" evidence="9">
    <location>
        <begin position="59"/>
        <end position="80"/>
    </location>
</feature>
<keyword evidence="12" id="KW-0449">Lipoprotein</keyword>
<evidence type="ECO:0000256" key="3">
    <source>
        <dbReference type="ARBA" id="ARBA00022475"/>
    </source>
</evidence>
<comment type="function">
    <text evidence="9">Catalyzes the phospholipid dependent N-acylation of the N-terminal cysteine of apolipoprotein, the last step in lipoprotein maturation.</text>
</comment>
<dbReference type="Pfam" id="PF20154">
    <property type="entry name" value="LNT_N"/>
    <property type="match status" value="1"/>
</dbReference>
<dbReference type="HAMAP" id="MF_01148">
    <property type="entry name" value="Lnt"/>
    <property type="match status" value="1"/>
</dbReference>
<dbReference type="GO" id="GO:0016410">
    <property type="term" value="F:N-acyltransferase activity"/>
    <property type="evidence" value="ECO:0007669"/>
    <property type="project" value="UniProtKB-UniRule"/>
</dbReference>
<evidence type="ECO:0000256" key="5">
    <source>
        <dbReference type="ARBA" id="ARBA00022692"/>
    </source>
</evidence>
<evidence type="ECO:0000313" key="13">
    <source>
        <dbReference type="Proteomes" id="UP000325161"/>
    </source>
</evidence>
<keyword evidence="5 9" id="KW-0812">Transmembrane</keyword>
<evidence type="ECO:0000256" key="7">
    <source>
        <dbReference type="ARBA" id="ARBA00023136"/>
    </source>
</evidence>
<dbReference type="PANTHER" id="PTHR38686:SF1">
    <property type="entry name" value="APOLIPOPROTEIN N-ACYLTRANSFERASE"/>
    <property type="match status" value="1"/>
</dbReference>
<keyword evidence="8 9" id="KW-0012">Acyltransferase</keyword>
<feature type="transmembrane region" description="Helical" evidence="9">
    <location>
        <begin position="510"/>
        <end position="528"/>
    </location>
</feature>
<dbReference type="InterPro" id="IPR036526">
    <property type="entry name" value="C-N_Hydrolase_sf"/>
</dbReference>
<dbReference type="SUPFAM" id="SSF56317">
    <property type="entry name" value="Carbon-nitrogen hydrolase"/>
    <property type="match status" value="1"/>
</dbReference>
<dbReference type="InterPro" id="IPR045378">
    <property type="entry name" value="LNT_N"/>
</dbReference>
<evidence type="ECO:0000313" key="12">
    <source>
        <dbReference type="EMBL" id="QEI08118.1"/>
    </source>
</evidence>
<evidence type="ECO:0000256" key="1">
    <source>
        <dbReference type="ARBA" id="ARBA00004651"/>
    </source>
</evidence>
<evidence type="ECO:0000256" key="8">
    <source>
        <dbReference type="ARBA" id="ARBA00023315"/>
    </source>
</evidence>
<dbReference type="PROSITE" id="PS50263">
    <property type="entry name" value="CN_HYDROLASE"/>
    <property type="match status" value="1"/>
</dbReference>
<dbReference type="InterPro" id="IPR003010">
    <property type="entry name" value="C-N_Hydrolase"/>
</dbReference>
<accession>A0A5C0B0H9</accession>
<dbReference type="InterPro" id="IPR004563">
    <property type="entry name" value="Apolipo_AcylTrfase"/>
</dbReference>
<dbReference type="KEGG" id="pacr:FXN63_21440"/>
<name>A0A5C0B0H9_9BURK</name>
<feature type="transmembrane region" description="Helical" evidence="9">
    <location>
        <begin position="92"/>
        <end position="115"/>
    </location>
</feature>
<keyword evidence="4 9" id="KW-0808">Transferase</keyword>
<keyword evidence="3 9" id="KW-1003">Cell membrane</keyword>
<dbReference type="NCBIfam" id="TIGR00546">
    <property type="entry name" value="lnt"/>
    <property type="match status" value="1"/>
</dbReference>
<evidence type="ECO:0000256" key="6">
    <source>
        <dbReference type="ARBA" id="ARBA00022989"/>
    </source>
</evidence>
<dbReference type="PANTHER" id="PTHR38686">
    <property type="entry name" value="APOLIPOPROTEIN N-ACYLTRANSFERASE"/>
    <property type="match status" value="1"/>
</dbReference>
<dbReference type="GO" id="GO:0042158">
    <property type="term" value="P:lipoprotein biosynthetic process"/>
    <property type="evidence" value="ECO:0007669"/>
    <property type="project" value="UniProtKB-UniRule"/>
</dbReference>